<dbReference type="Proteomes" id="UP000199820">
    <property type="component" value="Unassembled WGS sequence"/>
</dbReference>
<evidence type="ECO:0000313" key="1">
    <source>
        <dbReference type="EMBL" id="SET73227.1"/>
    </source>
</evidence>
<protein>
    <submittedName>
        <fullName evidence="1">Uncharacterized protein</fullName>
    </submittedName>
</protein>
<dbReference type="AlphaFoldDB" id="A0A1I0GSA7"/>
<accession>A0A1I0GSA7</accession>
<reference evidence="2" key="1">
    <citation type="submission" date="2016-10" db="EMBL/GenBank/DDBJ databases">
        <authorList>
            <person name="Varghese N."/>
            <person name="Submissions S."/>
        </authorList>
    </citation>
    <scope>NUCLEOTIDE SEQUENCE [LARGE SCALE GENOMIC DNA]</scope>
    <source>
        <strain evidence="2">KH1P1</strain>
    </source>
</reference>
<dbReference type="RefSeq" id="WP_074649959.1">
    <property type="nucleotide sequence ID" value="NZ_FOIL01000037.1"/>
</dbReference>
<organism evidence="1 2">
    <name type="scientific">[Clostridium] aminophilum</name>
    <dbReference type="NCBI Taxonomy" id="1526"/>
    <lineage>
        <taxon>Bacteria</taxon>
        <taxon>Bacillati</taxon>
        <taxon>Bacillota</taxon>
        <taxon>Clostridia</taxon>
        <taxon>Lachnospirales</taxon>
        <taxon>Lachnospiraceae</taxon>
    </lineage>
</organism>
<dbReference type="OrthoDB" id="9800084at2"/>
<dbReference type="EMBL" id="FOIL01000037">
    <property type="protein sequence ID" value="SET73227.1"/>
    <property type="molecule type" value="Genomic_DNA"/>
</dbReference>
<evidence type="ECO:0000313" key="2">
    <source>
        <dbReference type="Proteomes" id="UP000199820"/>
    </source>
</evidence>
<proteinExistence type="predicted"/>
<keyword evidence="2" id="KW-1185">Reference proteome</keyword>
<name>A0A1I0GSA7_9FIRM</name>
<sequence length="93" mass="11026">MKLSKYEQETIINFNVAESDAVVFTRDKAVIRKLDALVTEFPEVYKCIGETDIDKTYSMPKQYVSYRKPRRISVERREQIKKQMSQINCKRNS</sequence>
<gene>
    <name evidence="1" type="ORF">SAMN04487771_10372</name>
</gene>